<dbReference type="InterPro" id="IPR002549">
    <property type="entry name" value="AI-2E-like"/>
</dbReference>
<dbReference type="Pfam" id="PF01594">
    <property type="entry name" value="AI-2E_transport"/>
    <property type="match status" value="1"/>
</dbReference>
<evidence type="ECO:0000313" key="10">
    <source>
        <dbReference type="Proteomes" id="UP000245921"/>
    </source>
</evidence>
<organism evidence="9 10">
    <name type="scientific">Oceanotoga teriensis</name>
    <dbReference type="NCBI Taxonomy" id="515440"/>
    <lineage>
        <taxon>Bacteria</taxon>
        <taxon>Thermotogati</taxon>
        <taxon>Thermotogota</taxon>
        <taxon>Thermotogae</taxon>
        <taxon>Petrotogales</taxon>
        <taxon>Petrotogaceae</taxon>
        <taxon>Oceanotoga</taxon>
    </lineage>
</organism>
<reference evidence="9 10" key="1">
    <citation type="submission" date="2018-05" db="EMBL/GenBank/DDBJ databases">
        <title>Genomic Encyclopedia of Type Strains, Phase IV (KMG-IV): sequencing the most valuable type-strain genomes for metagenomic binning, comparative biology and taxonomic classification.</title>
        <authorList>
            <person name="Goeker M."/>
        </authorList>
    </citation>
    <scope>NUCLEOTIDE SEQUENCE [LARGE SCALE GENOMIC DNA]</scope>
    <source>
        <strain evidence="9 10">DSM 24906</strain>
    </source>
</reference>
<feature type="transmembrane region" description="Helical" evidence="8">
    <location>
        <begin position="195"/>
        <end position="220"/>
    </location>
</feature>
<evidence type="ECO:0000256" key="7">
    <source>
        <dbReference type="ARBA" id="ARBA00023136"/>
    </source>
</evidence>
<feature type="transmembrane region" description="Helical" evidence="8">
    <location>
        <begin position="283"/>
        <end position="312"/>
    </location>
</feature>
<keyword evidence="6 8" id="KW-1133">Transmembrane helix</keyword>
<dbReference type="GO" id="GO:0005886">
    <property type="term" value="C:plasma membrane"/>
    <property type="evidence" value="ECO:0007669"/>
    <property type="project" value="UniProtKB-SubCell"/>
</dbReference>
<dbReference type="AlphaFoldDB" id="A0AA45HJC6"/>
<name>A0AA45HJC6_9BACT</name>
<keyword evidence="4" id="KW-1003">Cell membrane</keyword>
<feature type="transmembrane region" description="Helical" evidence="8">
    <location>
        <begin position="58"/>
        <end position="80"/>
    </location>
</feature>
<sequence>MISGAGKLSLIYFGIILILFKLAPTIMLAMILGVYFATIIEEPEKILSKKINPVLAKIISYTLVISAVVYAISNFFPVIINQGKIIFENLSGVDFSSQETTLEIPDEFFQFLNEFKSTITSFSLNILNNIVTSIPSLVAGSVIIIITTVIMGTLKRRVNNNLWKLYPVDTLNGINFMKKTITDFETFIKGQALDALIIGLLVGLGAYIFKIPGAFFIGVLAWITNFIPYLGVVIAAIPMLMLGFATHGVKGIIIVIAILVVVNQAEIWFIAPKIQSSSLKIHWYIILVAILLFGQLFQLAGIFIAIPTIIYIRNFWRFFMIKK</sequence>
<accession>A0AA45HJC6</accession>
<comment type="similarity">
    <text evidence="2">Belongs to the autoinducer-2 exporter (AI-2E) (TC 2.A.86) family.</text>
</comment>
<dbReference type="GO" id="GO:0055085">
    <property type="term" value="P:transmembrane transport"/>
    <property type="evidence" value="ECO:0007669"/>
    <property type="project" value="TreeGrafter"/>
</dbReference>
<evidence type="ECO:0000256" key="8">
    <source>
        <dbReference type="SAM" id="Phobius"/>
    </source>
</evidence>
<keyword evidence="5 8" id="KW-0812">Transmembrane</keyword>
<evidence type="ECO:0000256" key="5">
    <source>
        <dbReference type="ARBA" id="ARBA00022692"/>
    </source>
</evidence>
<evidence type="ECO:0000313" key="9">
    <source>
        <dbReference type="EMBL" id="PWJ95929.1"/>
    </source>
</evidence>
<proteinExistence type="inferred from homology"/>
<dbReference type="EMBL" id="QGGI01000003">
    <property type="protein sequence ID" value="PWJ95929.1"/>
    <property type="molecule type" value="Genomic_DNA"/>
</dbReference>
<evidence type="ECO:0000256" key="4">
    <source>
        <dbReference type="ARBA" id="ARBA00022475"/>
    </source>
</evidence>
<feature type="transmembrane region" description="Helical" evidence="8">
    <location>
        <begin position="12"/>
        <end position="37"/>
    </location>
</feature>
<feature type="transmembrane region" description="Helical" evidence="8">
    <location>
        <begin position="130"/>
        <end position="154"/>
    </location>
</feature>
<evidence type="ECO:0000256" key="3">
    <source>
        <dbReference type="ARBA" id="ARBA00022448"/>
    </source>
</evidence>
<feature type="transmembrane region" description="Helical" evidence="8">
    <location>
        <begin position="226"/>
        <end position="245"/>
    </location>
</feature>
<keyword evidence="3" id="KW-0813">Transport</keyword>
<evidence type="ECO:0000256" key="6">
    <source>
        <dbReference type="ARBA" id="ARBA00022989"/>
    </source>
</evidence>
<keyword evidence="7 8" id="KW-0472">Membrane</keyword>
<comment type="subcellular location">
    <subcellularLocation>
        <location evidence="1">Cell membrane</location>
        <topology evidence="1">Multi-pass membrane protein</topology>
    </subcellularLocation>
</comment>
<gene>
    <name evidence="9" type="ORF">C7380_103108</name>
</gene>
<dbReference type="PANTHER" id="PTHR21716">
    <property type="entry name" value="TRANSMEMBRANE PROTEIN"/>
    <property type="match status" value="1"/>
</dbReference>
<evidence type="ECO:0000256" key="1">
    <source>
        <dbReference type="ARBA" id="ARBA00004651"/>
    </source>
</evidence>
<keyword evidence="10" id="KW-1185">Reference proteome</keyword>
<evidence type="ECO:0000256" key="2">
    <source>
        <dbReference type="ARBA" id="ARBA00009773"/>
    </source>
</evidence>
<feature type="transmembrane region" description="Helical" evidence="8">
    <location>
        <begin position="252"/>
        <end position="271"/>
    </location>
</feature>
<dbReference type="PANTHER" id="PTHR21716:SF53">
    <property type="entry name" value="PERMEASE PERM-RELATED"/>
    <property type="match status" value="1"/>
</dbReference>
<comment type="caution">
    <text evidence="9">The sequence shown here is derived from an EMBL/GenBank/DDBJ whole genome shotgun (WGS) entry which is preliminary data.</text>
</comment>
<dbReference type="Proteomes" id="UP000245921">
    <property type="component" value="Unassembled WGS sequence"/>
</dbReference>
<protein>
    <submittedName>
        <fullName evidence="9">PurR-regulated permease PerM</fullName>
    </submittedName>
</protein>
<dbReference type="RefSeq" id="WP_109604046.1">
    <property type="nucleotide sequence ID" value="NZ_JAMHJO010000007.1"/>
</dbReference>